<reference evidence="1 2" key="1">
    <citation type="submission" date="2024-03" db="EMBL/GenBank/DDBJ databases">
        <title>Novel species of the genus Variovorax.</title>
        <authorList>
            <person name="Liu Q."/>
            <person name="Xin Y.-H."/>
        </authorList>
    </citation>
    <scope>NUCLEOTIDE SEQUENCE [LARGE SCALE GENOMIC DNA]</scope>
    <source>
        <strain evidence="1 2">KACC 18899</strain>
    </source>
</reference>
<evidence type="ECO:0000313" key="1">
    <source>
        <dbReference type="EMBL" id="MEJ8816053.1"/>
    </source>
</evidence>
<sequence>MQRVRCADRPERVAEDAIAPDFSEIISKCYANPTREDVEWLADKIVKGGDYAKEAAALLRKWRRSRQAVPVLTDIGMLCPTAPARIWLRVDPDPEAVRS</sequence>
<proteinExistence type="predicted"/>
<organism evidence="1 2">
    <name type="scientific">Variovorax ureilyticus</name>
    <dbReference type="NCBI Taxonomy" id="1836198"/>
    <lineage>
        <taxon>Bacteria</taxon>
        <taxon>Pseudomonadati</taxon>
        <taxon>Pseudomonadota</taxon>
        <taxon>Betaproteobacteria</taxon>
        <taxon>Burkholderiales</taxon>
        <taxon>Comamonadaceae</taxon>
        <taxon>Variovorax</taxon>
    </lineage>
</organism>
<dbReference type="EMBL" id="JBBKZU010000029">
    <property type="protein sequence ID" value="MEJ8816053.1"/>
    <property type="molecule type" value="Genomic_DNA"/>
</dbReference>
<comment type="caution">
    <text evidence="1">The sequence shown here is derived from an EMBL/GenBank/DDBJ whole genome shotgun (WGS) entry which is preliminary data.</text>
</comment>
<gene>
    <name evidence="1" type="ORF">WKW77_33700</name>
</gene>
<protein>
    <submittedName>
        <fullName evidence="1">Uncharacterized protein</fullName>
    </submittedName>
</protein>
<evidence type="ECO:0000313" key="2">
    <source>
        <dbReference type="Proteomes" id="UP001365846"/>
    </source>
</evidence>
<name>A0ABU8VQV2_9BURK</name>
<keyword evidence="2" id="KW-1185">Reference proteome</keyword>
<accession>A0ABU8VQV2</accession>
<dbReference type="RefSeq" id="WP_340361248.1">
    <property type="nucleotide sequence ID" value="NZ_JBBKZU010000029.1"/>
</dbReference>
<dbReference type="Proteomes" id="UP001365846">
    <property type="component" value="Unassembled WGS sequence"/>
</dbReference>